<accession>A0A940P8C6</accession>
<evidence type="ECO:0008006" key="4">
    <source>
        <dbReference type="Google" id="ProtNLM"/>
    </source>
</evidence>
<comment type="caution">
    <text evidence="2">The sequence shown here is derived from an EMBL/GenBank/DDBJ whole genome shotgun (WGS) entry which is preliminary data.</text>
</comment>
<dbReference type="AlphaFoldDB" id="A0A940P8C6"/>
<keyword evidence="1" id="KW-0472">Membrane</keyword>
<name>A0A940P8C6_9ENTE</name>
<keyword evidence="3" id="KW-1185">Reference proteome</keyword>
<sequence length="174" mass="19811">MTEKNESFVGYEYKEITIKGNLESIYTDNYRNFGWELEKSSIPPKGSSYVTLKFKRNRKLRNKAEITKMQRQFEHTMETVGTLEQAKVFKAALAAYIVGVIGTAFMAGSVFAITAGSTILCVILAIPGFIGWIAPYWIYRAINRRKTAEINPVIDEKYDEIYDLCDQANQLLQA</sequence>
<organism evidence="2 3">
    <name type="scientific">Vagococcus allomyrinae</name>
    <dbReference type="NCBI Taxonomy" id="2794353"/>
    <lineage>
        <taxon>Bacteria</taxon>
        <taxon>Bacillati</taxon>
        <taxon>Bacillota</taxon>
        <taxon>Bacilli</taxon>
        <taxon>Lactobacillales</taxon>
        <taxon>Enterococcaceae</taxon>
        <taxon>Vagococcus</taxon>
    </lineage>
</organism>
<evidence type="ECO:0000256" key="1">
    <source>
        <dbReference type="SAM" id="Phobius"/>
    </source>
</evidence>
<feature type="transmembrane region" description="Helical" evidence="1">
    <location>
        <begin position="93"/>
        <end position="113"/>
    </location>
</feature>
<keyword evidence="1" id="KW-0812">Transmembrane</keyword>
<feature type="transmembrane region" description="Helical" evidence="1">
    <location>
        <begin position="119"/>
        <end position="139"/>
    </location>
</feature>
<dbReference type="Proteomes" id="UP000674938">
    <property type="component" value="Unassembled WGS sequence"/>
</dbReference>
<proteinExistence type="predicted"/>
<protein>
    <recommendedName>
        <fullName evidence="4">DUF2812 domain-containing protein</fullName>
    </recommendedName>
</protein>
<dbReference type="RefSeq" id="WP_209530660.1">
    <property type="nucleotide sequence ID" value="NZ_JAEEGA010000013.1"/>
</dbReference>
<dbReference type="EMBL" id="JAEEGA010000013">
    <property type="protein sequence ID" value="MBP1042935.1"/>
    <property type="molecule type" value="Genomic_DNA"/>
</dbReference>
<gene>
    <name evidence="2" type="ORF">I6N95_18125</name>
</gene>
<reference evidence="2" key="1">
    <citation type="submission" date="2020-12" db="EMBL/GenBank/DDBJ databases">
        <title>Vagococcus allomyrinae sp. nov. and Enterococcus lavae sp. nov., isolated from the larvae of Allomyrina dichotoma.</title>
        <authorList>
            <person name="Lee S.D."/>
        </authorList>
    </citation>
    <scope>NUCLEOTIDE SEQUENCE</scope>
    <source>
        <strain evidence="2">BWB3-3</strain>
    </source>
</reference>
<keyword evidence="1" id="KW-1133">Transmembrane helix</keyword>
<evidence type="ECO:0000313" key="2">
    <source>
        <dbReference type="EMBL" id="MBP1042935.1"/>
    </source>
</evidence>
<evidence type="ECO:0000313" key="3">
    <source>
        <dbReference type="Proteomes" id="UP000674938"/>
    </source>
</evidence>